<dbReference type="KEGG" id="hro:HELRODRAFT_178249"/>
<evidence type="ECO:0000313" key="3">
    <source>
        <dbReference type="Proteomes" id="UP000015101"/>
    </source>
</evidence>
<proteinExistence type="predicted"/>
<dbReference type="GeneID" id="20206697"/>
<dbReference type="Proteomes" id="UP000015101">
    <property type="component" value="Unassembled WGS sequence"/>
</dbReference>
<organism evidence="2 3">
    <name type="scientific">Helobdella robusta</name>
    <name type="common">Californian leech</name>
    <dbReference type="NCBI Taxonomy" id="6412"/>
    <lineage>
        <taxon>Eukaryota</taxon>
        <taxon>Metazoa</taxon>
        <taxon>Spiralia</taxon>
        <taxon>Lophotrochozoa</taxon>
        <taxon>Annelida</taxon>
        <taxon>Clitellata</taxon>
        <taxon>Hirudinea</taxon>
        <taxon>Rhynchobdellida</taxon>
        <taxon>Glossiphoniidae</taxon>
        <taxon>Helobdella</taxon>
    </lineage>
</organism>
<keyword evidence="3" id="KW-1185">Reference proteome</keyword>
<dbReference type="AlphaFoldDB" id="T1FCZ8"/>
<dbReference type="InParanoid" id="T1FCZ8"/>
<reference evidence="1 3" key="2">
    <citation type="journal article" date="2013" name="Nature">
        <title>Insights into bilaterian evolution from three spiralian genomes.</title>
        <authorList>
            <person name="Simakov O."/>
            <person name="Marletaz F."/>
            <person name="Cho S.J."/>
            <person name="Edsinger-Gonzales E."/>
            <person name="Havlak P."/>
            <person name="Hellsten U."/>
            <person name="Kuo D.H."/>
            <person name="Larsson T."/>
            <person name="Lv J."/>
            <person name="Arendt D."/>
            <person name="Savage R."/>
            <person name="Osoegawa K."/>
            <person name="de Jong P."/>
            <person name="Grimwood J."/>
            <person name="Chapman J.A."/>
            <person name="Shapiro H."/>
            <person name="Aerts A."/>
            <person name="Otillar R.P."/>
            <person name="Terry A.Y."/>
            <person name="Boore J.L."/>
            <person name="Grigoriev I.V."/>
            <person name="Lindberg D.R."/>
            <person name="Seaver E.C."/>
            <person name="Weisblat D.A."/>
            <person name="Putnam N.H."/>
            <person name="Rokhsar D.S."/>
        </authorList>
    </citation>
    <scope>NUCLEOTIDE SEQUENCE</scope>
</reference>
<reference evidence="3" key="1">
    <citation type="submission" date="2012-12" db="EMBL/GenBank/DDBJ databases">
        <authorList>
            <person name="Hellsten U."/>
            <person name="Grimwood J."/>
            <person name="Chapman J.A."/>
            <person name="Shapiro H."/>
            <person name="Aerts A."/>
            <person name="Otillar R.P."/>
            <person name="Terry A.Y."/>
            <person name="Boore J.L."/>
            <person name="Simakov O."/>
            <person name="Marletaz F."/>
            <person name="Cho S.-J."/>
            <person name="Edsinger-Gonzales E."/>
            <person name="Havlak P."/>
            <person name="Kuo D.-H."/>
            <person name="Larsson T."/>
            <person name="Lv J."/>
            <person name="Arendt D."/>
            <person name="Savage R."/>
            <person name="Osoegawa K."/>
            <person name="de Jong P."/>
            <person name="Lindberg D.R."/>
            <person name="Seaver E.C."/>
            <person name="Weisblat D.A."/>
            <person name="Putnam N.H."/>
            <person name="Grigoriev I.V."/>
            <person name="Rokhsar D.S."/>
        </authorList>
    </citation>
    <scope>NUCLEOTIDE SEQUENCE</scope>
</reference>
<dbReference type="RefSeq" id="XP_009024602.1">
    <property type="nucleotide sequence ID" value="XM_009026354.1"/>
</dbReference>
<evidence type="ECO:0000313" key="2">
    <source>
        <dbReference type="EnsemblMetazoa" id="HelroP178249"/>
    </source>
</evidence>
<dbReference type="HOGENOM" id="CLU_1961982_0_0_1"/>
<dbReference type="CTD" id="20206697"/>
<sequence>MGPRGCIALVSCAALNSGKYHTDTGSALKIQLLASSTLYNLTLISKLEELKTEGAKASFRLLNQMTLVDNTRYQTVQEKASAVTVFYSRLGNYPCYWVQTAATNYTCDGGRFKMKLEASASNFSTHKP</sequence>
<dbReference type="EnsemblMetazoa" id="HelroT178249">
    <property type="protein sequence ID" value="HelroP178249"/>
    <property type="gene ID" value="HelroG178249"/>
</dbReference>
<name>T1FCZ8_HELRO</name>
<dbReference type="EMBL" id="AMQM01006342">
    <property type="status" value="NOT_ANNOTATED_CDS"/>
    <property type="molecule type" value="Genomic_DNA"/>
</dbReference>
<protein>
    <submittedName>
        <fullName evidence="1 2">Uncharacterized protein</fullName>
    </submittedName>
</protein>
<accession>T1FCZ8</accession>
<evidence type="ECO:0000313" key="1">
    <source>
        <dbReference type="EMBL" id="ESN97447.1"/>
    </source>
</evidence>
<reference evidence="2" key="3">
    <citation type="submission" date="2015-06" db="UniProtKB">
        <authorList>
            <consortium name="EnsemblMetazoa"/>
        </authorList>
    </citation>
    <scope>IDENTIFICATION</scope>
</reference>
<gene>
    <name evidence="2" type="primary">20206697</name>
    <name evidence="1" type="ORF">HELRODRAFT_178249</name>
</gene>
<dbReference type="EMBL" id="KB097379">
    <property type="protein sequence ID" value="ESN97447.1"/>
    <property type="molecule type" value="Genomic_DNA"/>
</dbReference>